<dbReference type="RefSeq" id="WP_379839787.1">
    <property type="nucleotide sequence ID" value="NZ_JBHRYQ010000001.1"/>
</dbReference>
<accession>A0ABV7Z152</accession>
<dbReference type="SUPFAM" id="SSF48317">
    <property type="entry name" value="Acid phosphatase/Vanadium-dependent haloperoxidase"/>
    <property type="match status" value="1"/>
</dbReference>
<reference evidence="2" key="1">
    <citation type="journal article" date="2019" name="Int. J. Syst. Evol. Microbiol.">
        <title>The Global Catalogue of Microorganisms (GCM) 10K type strain sequencing project: providing services to taxonomists for standard genome sequencing and annotation.</title>
        <authorList>
            <consortium name="The Broad Institute Genomics Platform"/>
            <consortium name="The Broad Institute Genome Sequencing Center for Infectious Disease"/>
            <person name="Wu L."/>
            <person name="Ma J."/>
        </authorList>
    </citation>
    <scope>NUCLEOTIDE SEQUENCE [LARGE SCALE GENOMIC DNA]</scope>
    <source>
        <strain evidence="2">CECT 7956</strain>
    </source>
</reference>
<dbReference type="InterPro" id="IPR036938">
    <property type="entry name" value="PAP2/HPO_sf"/>
</dbReference>
<organism evidence="1 2">
    <name type="scientific">Lacihabitans lacunae</name>
    <dbReference type="NCBI Taxonomy" id="1028214"/>
    <lineage>
        <taxon>Bacteria</taxon>
        <taxon>Pseudomonadati</taxon>
        <taxon>Bacteroidota</taxon>
        <taxon>Cytophagia</taxon>
        <taxon>Cytophagales</taxon>
        <taxon>Leadbetterellaceae</taxon>
        <taxon>Lacihabitans</taxon>
    </lineage>
</organism>
<sequence>MVTKNTYIGVLLISTSLLIFSCKKTKEDVVNPQPVAAISAPASSYDNEMPTNWLKLHLFLIKDTPGYAPPVAARSLAYASLALYESVVSGMPQNMSLSGQLNGISGLPQPDSTLEYNWALAASTSQYTILREFFKTTSDKNQVAIDSVRKFYEAKLKVGSSDPTIERSIRLGSEIALKIFEISKKDGGQDGQVANFPANYVSPGGIGSWKPTGSQVIPLLPYWGSNKTMASENLKNNLETPLTFSFEKNSAFFAEAKNVYFVSQNLTSEQKQIALYFADGGGTITPPGHHFNIANIIVKKEKATLDKVAEVFVKVGLSLNDAFISAWRGKYEYNLMRPSTYITQSIAKTWSPFLTNPPFPEYASGHSTAAGATVEVLESIFGKTYAFEDNTYSPQYPNRKFDNFEAYGQETSLSRVYGGIHYRFSCDNGYACGRKVAKNILNLKFKK</sequence>
<name>A0ABV7Z152_9BACT</name>
<evidence type="ECO:0000313" key="1">
    <source>
        <dbReference type="EMBL" id="MFC3812881.1"/>
    </source>
</evidence>
<dbReference type="PROSITE" id="PS51257">
    <property type="entry name" value="PROKAR_LIPOPROTEIN"/>
    <property type="match status" value="1"/>
</dbReference>
<keyword evidence="2" id="KW-1185">Reference proteome</keyword>
<dbReference type="GO" id="GO:0004601">
    <property type="term" value="F:peroxidase activity"/>
    <property type="evidence" value="ECO:0007669"/>
    <property type="project" value="UniProtKB-KW"/>
</dbReference>
<protein>
    <submittedName>
        <fullName evidence="1">Vanadium-dependent haloperoxidase</fullName>
        <ecNumber evidence="1">1.11.1.-</ecNumber>
    </submittedName>
</protein>
<gene>
    <name evidence="1" type="ORF">ACFOOI_19615</name>
</gene>
<dbReference type="PANTHER" id="PTHR34599">
    <property type="entry name" value="PEROXIDASE-RELATED"/>
    <property type="match status" value="1"/>
</dbReference>
<dbReference type="Gene3D" id="1.10.606.20">
    <property type="match status" value="1"/>
</dbReference>
<evidence type="ECO:0000313" key="2">
    <source>
        <dbReference type="Proteomes" id="UP001595616"/>
    </source>
</evidence>
<proteinExistence type="predicted"/>
<dbReference type="InterPro" id="IPR052559">
    <property type="entry name" value="V-haloperoxidase"/>
</dbReference>
<dbReference type="Proteomes" id="UP001595616">
    <property type="component" value="Unassembled WGS sequence"/>
</dbReference>
<dbReference type="EC" id="1.11.1.-" evidence="1"/>
<dbReference type="CDD" id="cd03398">
    <property type="entry name" value="PAP2_haloperoxidase"/>
    <property type="match status" value="1"/>
</dbReference>
<dbReference type="EMBL" id="JBHRYQ010000001">
    <property type="protein sequence ID" value="MFC3812881.1"/>
    <property type="molecule type" value="Genomic_DNA"/>
</dbReference>
<dbReference type="PANTHER" id="PTHR34599:SF2">
    <property type="entry name" value="TRAF-TYPE DOMAIN-CONTAINING PROTEIN"/>
    <property type="match status" value="1"/>
</dbReference>
<keyword evidence="1" id="KW-0575">Peroxidase</keyword>
<keyword evidence="1" id="KW-0560">Oxidoreductase</keyword>
<comment type="caution">
    <text evidence="1">The sequence shown here is derived from an EMBL/GenBank/DDBJ whole genome shotgun (WGS) entry which is preliminary data.</text>
</comment>